<organism evidence="7 8">
    <name type="scientific">Empedobacter falsenii</name>
    <dbReference type="NCBI Taxonomy" id="343874"/>
    <lineage>
        <taxon>Bacteria</taxon>
        <taxon>Pseudomonadati</taxon>
        <taxon>Bacteroidota</taxon>
        <taxon>Flavobacteriia</taxon>
        <taxon>Flavobacteriales</taxon>
        <taxon>Weeksellaceae</taxon>
        <taxon>Empedobacter</taxon>
    </lineage>
</organism>
<dbReference type="GO" id="GO:0050071">
    <property type="term" value="F:phosphatidylglycerol lysyltransferase activity"/>
    <property type="evidence" value="ECO:0007669"/>
    <property type="project" value="UniProtKB-EC"/>
</dbReference>
<keyword evidence="3" id="KW-0812">Transmembrane</keyword>
<evidence type="ECO:0000256" key="2">
    <source>
        <dbReference type="ARBA" id="ARBA00022475"/>
    </source>
</evidence>
<dbReference type="PANTHER" id="PTHR34697">
    <property type="entry name" value="PHOSPHATIDYLGLYCEROL LYSYLTRANSFERASE"/>
    <property type="match status" value="1"/>
</dbReference>
<dbReference type="Proteomes" id="UP000254737">
    <property type="component" value="Unassembled WGS sequence"/>
</dbReference>
<gene>
    <name evidence="7" type="primary">mprF_2</name>
    <name evidence="7" type="ORF">NCTC13456_02831</name>
</gene>
<dbReference type="AlphaFoldDB" id="A0A376GGY4"/>
<keyword evidence="7" id="KW-0012">Acyltransferase</keyword>
<keyword evidence="2" id="KW-1003">Cell membrane</keyword>
<feature type="domain" description="Phosphatidylglycerol lysyltransferase C-terminal" evidence="6">
    <location>
        <begin position="4"/>
        <end position="157"/>
    </location>
</feature>
<sequence>MTEGFLNEIESVSNEWLKEFDKKEIVFAEGKFDREILKNQTIIALRNEENKVVTFLNVIPDYAKDEMTYDLFRRTVDSPNGSMDAVIIALINHAKENQKKYINIGLTPLAGLDKPNNIAEQLMKFAYQRIGTFKQYQTMRDFKEKYANYWINKYIIYANEVELLQLPQALNKVMKPQDEN</sequence>
<protein>
    <submittedName>
        <fullName evidence="7">Phosphatidylglycerol lysyltransferase</fullName>
        <ecNumber evidence="7">2.3.2.3</ecNumber>
    </submittedName>
</protein>
<name>A0A376GGY4_9FLAO</name>
<keyword evidence="7" id="KW-0808">Transferase</keyword>
<accession>A0A376GGY4</accession>
<keyword evidence="5" id="KW-0472">Membrane</keyword>
<dbReference type="GO" id="GO:0055091">
    <property type="term" value="P:phospholipid homeostasis"/>
    <property type="evidence" value="ECO:0007669"/>
    <property type="project" value="TreeGrafter"/>
</dbReference>
<evidence type="ECO:0000313" key="7">
    <source>
        <dbReference type="EMBL" id="STD59200.1"/>
    </source>
</evidence>
<evidence type="ECO:0000259" key="6">
    <source>
        <dbReference type="Pfam" id="PF09924"/>
    </source>
</evidence>
<dbReference type="GO" id="GO:0005886">
    <property type="term" value="C:plasma membrane"/>
    <property type="evidence" value="ECO:0007669"/>
    <property type="project" value="UniProtKB-SubCell"/>
</dbReference>
<comment type="subcellular location">
    <subcellularLocation>
        <location evidence="1">Cell membrane</location>
        <topology evidence="1">Multi-pass membrane protein</topology>
    </subcellularLocation>
</comment>
<evidence type="ECO:0000256" key="5">
    <source>
        <dbReference type="ARBA" id="ARBA00023136"/>
    </source>
</evidence>
<proteinExistence type="predicted"/>
<evidence type="ECO:0000256" key="3">
    <source>
        <dbReference type="ARBA" id="ARBA00022692"/>
    </source>
</evidence>
<keyword evidence="4" id="KW-1133">Transmembrane helix</keyword>
<dbReference type="InterPro" id="IPR024320">
    <property type="entry name" value="LPG_synthase_C"/>
</dbReference>
<evidence type="ECO:0000313" key="8">
    <source>
        <dbReference type="Proteomes" id="UP000254737"/>
    </source>
</evidence>
<reference evidence="7 8" key="1">
    <citation type="submission" date="2018-06" db="EMBL/GenBank/DDBJ databases">
        <authorList>
            <consortium name="Pathogen Informatics"/>
            <person name="Doyle S."/>
        </authorList>
    </citation>
    <scope>NUCLEOTIDE SEQUENCE [LARGE SCALE GENOMIC DNA]</scope>
    <source>
        <strain evidence="7 8">NCTC13456</strain>
    </source>
</reference>
<dbReference type="EMBL" id="UFXS01000001">
    <property type="protein sequence ID" value="STD59200.1"/>
    <property type="molecule type" value="Genomic_DNA"/>
</dbReference>
<dbReference type="EC" id="2.3.2.3" evidence="7"/>
<evidence type="ECO:0000256" key="4">
    <source>
        <dbReference type="ARBA" id="ARBA00022989"/>
    </source>
</evidence>
<dbReference type="PANTHER" id="PTHR34697:SF2">
    <property type="entry name" value="PHOSPHATIDYLGLYCEROL LYSYLTRANSFERASE"/>
    <property type="match status" value="1"/>
</dbReference>
<dbReference type="Pfam" id="PF09924">
    <property type="entry name" value="LPG_synthase_C"/>
    <property type="match status" value="1"/>
</dbReference>
<evidence type="ECO:0000256" key="1">
    <source>
        <dbReference type="ARBA" id="ARBA00004651"/>
    </source>
</evidence>
<dbReference type="InterPro" id="IPR051211">
    <property type="entry name" value="PG_lysyltransferase"/>
</dbReference>